<evidence type="ECO:0000256" key="7">
    <source>
        <dbReference type="ARBA" id="ARBA00022967"/>
    </source>
</evidence>
<evidence type="ECO:0000256" key="6">
    <source>
        <dbReference type="ARBA" id="ARBA00022927"/>
    </source>
</evidence>
<dbReference type="PANTHER" id="PTHR15184:SF9">
    <property type="entry name" value="SPI-1 TYPE 3 SECRETION SYSTEM ATPASE"/>
    <property type="match status" value="1"/>
</dbReference>
<dbReference type="Pfam" id="PF00006">
    <property type="entry name" value="ATP-synt_ab"/>
    <property type="match status" value="1"/>
</dbReference>
<dbReference type="InterPro" id="IPR005714">
    <property type="entry name" value="ATPase_T3SS_FliI/YscN"/>
</dbReference>
<dbReference type="GO" id="GO:0016887">
    <property type="term" value="F:ATP hydrolysis activity"/>
    <property type="evidence" value="ECO:0007669"/>
    <property type="project" value="InterPro"/>
</dbReference>
<dbReference type="EMBL" id="QLTK01000028">
    <property type="protein sequence ID" value="RAS21523.1"/>
    <property type="molecule type" value="Genomic_DNA"/>
</dbReference>
<dbReference type="SMART" id="SM00382">
    <property type="entry name" value="AAA"/>
    <property type="match status" value="1"/>
</dbReference>
<evidence type="ECO:0000256" key="4">
    <source>
        <dbReference type="ARBA" id="ARBA00022741"/>
    </source>
</evidence>
<keyword evidence="2" id="KW-0813">Transport</keyword>
<keyword evidence="5" id="KW-0067">ATP-binding</keyword>
<organism evidence="10 11">
    <name type="scientific">Paraburkholderia bryophila</name>
    <dbReference type="NCBI Taxonomy" id="420952"/>
    <lineage>
        <taxon>Bacteria</taxon>
        <taxon>Pseudomonadati</taxon>
        <taxon>Pseudomonadota</taxon>
        <taxon>Betaproteobacteria</taxon>
        <taxon>Burkholderiales</taxon>
        <taxon>Burkholderiaceae</taxon>
        <taxon>Paraburkholderia</taxon>
    </lineage>
</organism>
<comment type="catalytic activity">
    <reaction evidence="8">
        <text>ATP + H2O + cellular proteinSide 1 = ADP + phosphate + cellular proteinSide 2.</text>
        <dbReference type="EC" id="7.4.2.8"/>
    </reaction>
</comment>
<feature type="domain" description="AAA+ ATPase" evidence="9">
    <location>
        <begin position="172"/>
        <end position="352"/>
    </location>
</feature>
<keyword evidence="3" id="KW-0963">Cytoplasm</keyword>
<dbReference type="Gene3D" id="3.40.50.12240">
    <property type="match status" value="1"/>
</dbReference>
<keyword evidence="4" id="KW-0547">Nucleotide-binding</keyword>
<evidence type="ECO:0000256" key="2">
    <source>
        <dbReference type="ARBA" id="ARBA00022448"/>
    </source>
</evidence>
<evidence type="ECO:0000256" key="5">
    <source>
        <dbReference type="ARBA" id="ARBA00022840"/>
    </source>
</evidence>
<evidence type="ECO:0000256" key="1">
    <source>
        <dbReference type="ARBA" id="ARBA00004496"/>
    </source>
</evidence>
<dbReference type="Proteomes" id="UP000248918">
    <property type="component" value="Unassembled WGS sequence"/>
</dbReference>
<dbReference type="Pfam" id="PF18269">
    <property type="entry name" value="T3SS_ATPase_C"/>
    <property type="match status" value="1"/>
</dbReference>
<dbReference type="InterPro" id="IPR040627">
    <property type="entry name" value="T3SS_ATPase_C"/>
</dbReference>
<evidence type="ECO:0000313" key="10">
    <source>
        <dbReference type="EMBL" id="RAS21523.1"/>
    </source>
</evidence>
<dbReference type="PANTHER" id="PTHR15184">
    <property type="entry name" value="ATP SYNTHASE"/>
    <property type="match status" value="1"/>
</dbReference>
<dbReference type="OrthoDB" id="9803053at2"/>
<name>A0A329BFB9_9BURK</name>
<evidence type="ECO:0000256" key="3">
    <source>
        <dbReference type="ARBA" id="ARBA00022490"/>
    </source>
</evidence>
<accession>A0A329BFB9</accession>
<dbReference type="GO" id="GO:0030257">
    <property type="term" value="C:type III protein secretion system complex"/>
    <property type="evidence" value="ECO:0007669"/>
    <property type="project" value="InterPro"/>
</dbReference>
<evidence type="ECO:0000256" key="8">
    <source>
        <dbReference type="ARBA" id="ARBA00034006"/>
    </source>
</evidence>
<comment type="caution">
    <text evidence="10">The sequence shown here is derived from an EMBL/GenBank/DDBJ whole genome shotgun (WGS) entry which is preliminary data.</text>
</comment>
<keyword evidence="7" id="KW-1278">Translocase</keyword>
<evidence type="ECO:0000259" key="9">
    <source>
        <dbReference type="SMART" id="SM00382"/>
    </source>
</evidence>
<dbReference type="GO" id="GO:0046933">
    <property type="term" value="F:proton-transporting ATP synthase activity, rotational mechanism"/>
    <property type="evidence" value="ECO:0007669"/>
    <property type="project" value="TreeGrafter"/>
</dbReference>
<gene>
    <name evidence="10" type="ORF">BX591_12843</name>
</gene>
<dbReference type="GO" id="GO:0005737">
    <property type="term" value="C:cytoplasm"/>
    <property type="evidence" value="ECO:0007669"/>
    <property type="project" value="UniProtKB-SubCell"/>
</dbReference>
<comment type="subcellular location">
    <subcellularLocation>
        <location evidence="1">Cytoplasm</location>
    </subcellularLocation>
</comment>
<dbReference type="InterPro" id="IPR050053">
    <property type="entry name" value="ATPase_alpha/beta_chains"/>
</dbReference>
<protein>
    <submittedName>
        <fullName evidence="10">Type III secretion protein N (ATPase)</fullName>
    </submittedName>
</protein>
<dbReference type="InterPro" id="IPR003593">
    <property type="entry name" value="AAA+_ATPase"/>
</dbReference>
<dbReference type="PROSITE" id="PS00152">
    <property type="entry name" value="ATPASE_ALPHA_BETA"/>
    <property type="match status" value="1"/>
</dbReference>
<dbReference type="InterPro" id="IPR000194">
    <property type="entry name" value="ATPase_F1/V1/A1_a/bsu_nucl-bd"/>
</dbReference>
<dbReference type="SUPFAM" id="SSF52540">
    <property type="entry name" value="P-loop containing nucleoside triphosphate hydrolases"/>
    <property type="match status" value="1"/>
</dbReference>
<dbReference type="GO" id="GO:0005524">
    <property type="term" value="F:ATP binding"/>
    <property type="evidence" value="ECO:0007669"/>
    <property type="project" value="UniProtKB-KW"/>
</dbReference>
<evidence type="ECO:0000313" key="11">
    <source>
        <dbReference type="Proteomes" id="UP000248918"/>
    </source>
</evidence>
<dbReference type="RefSeq" id="WP_111934715.1">
    <property type="nucleotide sequence ID" value="NZ_CADFFP010000030.1"/>
</dbReference>
<sequence>MTERALKWSEQGWSTFASAPELRGRVVEARGVIARVVGVSLRIGEKVRLVRPDTLEAQYGEVVGFAHDGALVMPLAGLAGLSDITEVQGCGAVWDSVDAVGLLGRVVDGLGNPLDGGPLPPQRDLVRGARGAPGSAESAGGEVTLNPLERPVITTPFATGVRAIDGLLTCGLGQRTGIFAPAGGGKSTIMGMIANGASTDAIVVALIGERGREVGEFIHDHLDRRRASTVVIAATSDRPAAERIKAAELASQVAVGLRASGRNVLLLFDSLTRYARALRELGLAVGEPPLRGGFPPSVFARLPKLIETAGVTAQGSITGFYTVLADEADLSDPVAEEARSLLDGHIQLSSKLGASGHYPAIDILRSRSRLMNRVADKAQLADANGVRDWLARYEEIEMLLQIGEYERGHDADTDLAIERRPAIQQFLRQPYDRSSEWDETRALLHALRAGGRAA</sequence>
<dbReference type="GO" id="GO:0030254">
    <property type="term" value="P:protein secretion by the type III secretion system"/>
    <property type="evidence" value="ECO:0007669"/>
    <property type="project" value="InterPro"/>
</dbReference>
<dbReference type="NCBIfam" id="TIGR01026">
    <property type="entry name" value="fliI_yscN"/>
    <property type="match status" value="1"/>
</dbReference>
<dbReference type="AlphaFoldDB" id="A0A329BFB9"/>
<proteinExistence type="predicted"/>
<dbReference type="InterPro" id="IPR027417">
    <property type="entry name" value="P-loop_NTPase"/>
</dbReference>
<dbReference type="InterPro" id="IPR020003">
    <property type="entry name" value="ATPase_a/bsu_AS"/>
</dbReference>
<keyword evidence="6" id="KW-0653">Protein transport</keyword>
<dbReference type="GO" id="GO:0008564">
    <property type="term" value="F:protein-exporting ATPase activity"/>
    <property type="evidence" value="ECO:0007669"/>
    <property type="project" value="UniProtKB-EC"/>
</dbReference>
<reference evidence="10 11" key="1">
    <citation type="submission" date="2018-06" db="EMBL/GenBank/DDBJ databases">
        <title>Genomic Encyclopedia of Type Strains, Phase III (KMG-III): the genomes of soil and plant-associated and newly described type strains.</title>
        <authorList>
            <person name="Whitman W."/>
        </authorList>
    </citation>
    <scope>NUCLEOTIDE SEQUENCE [LARGE SCALE GENOMIC DNA]</scope>
    <source>
        <strain evidence="10 11">LMG 23644</strain>
    </source>
</reference>